<dbReference type="InterPro" id="IPR051689">
    <property type="entry name" value="Sterol_desaturase/TMEM195"/>
</dbReference>
<keyword evidence="5" id="KW-0443">Lipid metabolism</keyword>
<dbReference type="GO" id="GO:0006643">
    <property type="term" value="P:membrane lipid metabolic process"/>
    <property type="evidence" value="ECO:0007669"/>
    <property type="project" value="TreeGrafter"/>
</dbReference>
<evidence type="ECO:0000313" key="10">
    <source>
        <dbReference type="Proteomes" id="UP000245812"/>
    </source>
</evidence>
<dbReference type="Pfam" id="PF04116">
    <property type="entry name" value="FA_hydroxylase"/>
    <property type="match status" value="1"/>
</dbReference>
<keyword evidence="2 7" id="KW-0812">Transmembrane</keyword>
<gene>
    <name evidence="9" type="ORF">C7456_101229</name>
</gene>
<dbReference type="GO" id="GO:0012505">
    <property type="term" value="C:endomembrane system"/>
    <property type="evidence" value="ECO:0007669"/>
    <property type="project" value="UniProtKB-SubCell"/>
</dbReference>
<proteinExistence type="predicted"/>
<keyword evidence="10" id="KW-1185">Reference proteome</keyword>
<evidence type="ECO:0000256" key="1">
    <source>
        <dbReference type="ARBA" id="ARBA00004127"/>
    </source>
</evidence>
<evidence type="ECO:0000256" key="2">
    <source>
        <dbReference type="ARBA" id="ARBA00022692"/>
    </source>
</evidence>
<dbReference type="GO" id="GO:0008610">
    <property type="term" value="P:lipid biosynthetic process"/>
    <property type="evidence" value="ECO:0007669"/>
    <property type="project" value="InterPro"/>
</dbReference>
<dbReference type="InterPro" id="IPR006694">
    <property type="entry name" value="Fatty_acid_hydroxylase"/>
</dbReference>
<dbReference type="OrthoDB" id="9770329at2"/>
<keyword evidence="6 7" id="KW-0472">Membrane</keyword>
<dbReference type="EMBL" id="QGHC01000001">
    <property type="protein sequence ID" value="PWK92891.1"/>
    <property type="molecule type" value="Genomic_DNA"/>
</dbReference>
<keyword evidence="3 7" id="KW-1133">Transmembrane helix</keyword>
<evidence type="ECO:0000256" key="3">
    <source>
        <dbReference type="ARBA" id="ARBA00022989"/>
    </source>
</evidence>
<dbReference type="PANTHER" id="PTHR21624">
    <property type="entry name" value="STEROL DESATURASE-RELATED PROTEIN"/>
    <property type="match status" value="1"/>
</dbReference>
<feature type="transmembrane region" description="Helical" evidence="7">
    <location>
        <begin position="38"/>
        <end position="65"/>
    </location>
</feature>
<evidence type="ECO:0000256" key="6">
    <source>
        <dbReference type="ARBA" id="ARBA00023136"/>
    </source>
</evidence>
<evidence type="ECO:0000256" key="7">
    <source>
        <dbReference type="SAM" id="Phobius"/>
    </source>
</evidence>
<reference evidence="9 10" key="1">
    <citation type="submission" date="2018-05" db="EMBL/GenBank/DDBJ databases">
        <title>Genomic Encyclopedia of Type Strains, Phase IV (KMG-IV): sequencing the most valuable type-strain genomes for metagenomic binning, comparative biology and taxonomic classification.</title>
        <authorList>
            <person name="Goeker M."/>
        </authorList>
    </citation>
    <scope>NUCLEOTIDE SEQUENCE [LARGE SCALE GENOMIC DNA]</scope>
    <source>
        <strain evidence="9 10">DSM 14263</strain>
    </source>
</reference>
<feature type="transmembrane region" description="Helical" evidence="7">
    <location>
        <begin position="77"/>
        <end position="95"/>
    </location>
</feature>
<protein>
    <submittedName>
        <fullName evidence="9">Sterol desaturase/sphingolipid hydroxylase (Fatty acid hydroxylase superfamily)</fullName>
    </submittedName>
</protein>
<dbReference type="PANTHER" id="PTHR21624:SF1">
    <property type="entry name" value="ALKYLGLYCEROL MONOOXYGENASE"/>
    <property type="match status" value="1"/>
</dbReference>
<keyword evidence="4" id="KW-0560">Oxidoreductase</keyword>
<dbReference type="GO" id="GO:0005506">
    <property type="term" value="F:iron ion binding"/>
    <property type="evidence" value="ECO:0007669"/>
    <property type="project" value="InterPro"/>
</dbReference>
<evidence type="ECO:0000256" key="4">
    <source>
        <dbReference type="ARBA" id="ARBA00023002"/>
    </source>
</evidence>
<sequence>MLHGQRHHGLLAAMLLLVLAEAAWRHFGRRGYDVHEAAASLGVAAGNLVAGAMGAVVVGMAYAAVSRLAPVHWPLDDWRSWLAGFVLVEFAYYWFHRCSHAVRWLWANHAVHHTPEQMTLPSALRLGWTNLFSLGWLFYLPLALAGLDPRMIAALLAFDLHYQFFLHTEAVGRLGPLEWVLNTPAHHRVHHASNAAYLDCNFGGVLIVFDRLFGTLVAERADEPIRYGLAHPLGTRHPWRIAFGEWRRLLAALRGATDLRTALRVALGRP</sequence>
<feature type="domain" description="Fatty acid hydroxylase" evidence="8">
    <location>
        <begin position="81"/>
        <end position="215"/>
    </location>
</feature>
<comment type="caution">
    <text evidence="9">The sequence shown here is derived from an EMBL/GenBank/DDBJ whole genome shotgun (WGS) entry which is preliminary data.</text>
</comment>
<dbReference type="GO" id="GO:0016020">
    <property type="term" value="C:membrane"/>
    <property type="evidence" value="ECO:0007669"/>
    <property type="project" value="GOC"/>
</dbReference>
<evidence type="ECO:0000313" key="9">
    <source>
        <dbReference type="EMBL" id="PWK92891.1"/>
    </source>
</evidence>
<dbReference type="RefSeq" id="WP_109722111.1">
    <property type="nucleotide sequence ID" value="NZ_MSZV01000041.1"/>
</dbReference>
<name>A0A316IHN4_9GAMM</name>
<dbReference type="GO" id="GO:0050479">
    <property type="term" value="F:glyceryl-ether monooxygenase activity"/>
    <property type="evidence" value="ECO:0007669"/>
    <property type="project" value="TreeGrafter"/>
</dbReference>
<dbReference type="Proteomes" id="UP000245812">
    <property type="component" value="Unassembled WGS sequence"/>
</dbReference>
<accession>A0A316IHN4</accession>
<feature type="transmembrane region" description="Helical" evidence="7">
    <location>
        <begin position="128"/>
        <end position="147"/>
    </location>
</feature>
<comment type="subcellular location">
    <subcellularLocation>
        <location evidence="1">Endomembrane system</location>
        <topology evidence="1">Multi-pass membrane protein</topology>
    </subcellularLocation>
</comment>
<evidence type="ECO:0000259" key="8">
    <source>
        <dbReference type="Pfam" id="PF04116"/>
    </source>
</evidence>
<organism evidence="9 10">
    <name type="scientific">Fulvimonas soli</name>
    <dbReference type="NCBI Taxonomy" id="155197"/>
    <lineage>
        <taxon>Bacteria</taxon>
        <taxon>Pseudomonadati</taxon>
        <taxon>Pseudomonadota</taxon>
        <taxon>Gammaproteobacteria</taxon>
        <taxon>Lysobacterales</taxon>
        <taxon>Rhodanobacteraceae</taxon>
        <taxon>Fulvimonas</taxon>
    </lineage>
</organism>
<dbReference type="AlphaFoldDB" id="A0A316IHN4"/>
<evidence type="ECO:0000256" key="5">
    <source>
        <dbReference type="ARBA" id="ARBA00023098"/>
    </source>
</evidence>